<dbReference type="GO" id="GO:0009279">
    <property type="term" value="C:cell outer membrane"/>
    <property type="evidence" value="ECO:0007669"/>
    <property type="project" value="UniProtKB-SubCell"/>
</dbReference>
<evidence type="ECO:0000256" key="8">
    <source>
        <dbReference type="ARBA" id="ARBA00023065"/>
    </source>
</evidence>
<keyword evidence="18" id="KW-1185">Reference proteome</keyword>
<evidence type="ECO:0000256" key="3">
    <source>
        <dbReference type="ARBA" id="ARBA00022452"/>
    </source>
</evidence>
<reference evidence="18" key="1">
    <citation type="submission" date="2016-10" db="EMBL/GenBank/DDBJ databases">
        <authorList>
            <person name="Varghese N."/>
            <person name="Submissions S."/>
        </authorList>
    </citation>
    <scope>NUCLEOTIDE SEQUENCE [LARGE SCALE GENOMIC DNA]</scope>
    <source>
        <strain evidence="18">CGMCC 1.3431</strain>
    </source>
</reference>
<dbReference type="Pfam" id="PF07715">
    <property type="entry name" value="Plug"/>
    <property type="match status" value="1"/>
</dbReference>
<evidence type="ECO:0000256" key="13">
    <source>
        <dbReference type="RuleBase" id="RU003357"/>
    </source>
</evidence>
<feature type="signal peptide" evidence="14">
    <location>
        <begin position="1"/>
        <end position="22"/>
    </location>
</feature>
<evidence type="ECO:0000313" key="18">
    <source>
        <dbReference type="Proteomes" id="UP000199150"/>
    </source>
</evidence>
<dbReference type="AlphaFoldDB" id="A0A1G4RXC1"/>
<dbReference type="OrthoDB" id="7229372at2"/>
<dbReference type="EMBL" id="FMTS01000003">
    <property type="protein sequence ID" value="SCW61682.1"/>
    <property type="molecule type" value="Genomic_DNA"/>
</dbReference>
<evidence type="ECO:0000256" key="12">
    <source>
        <dbReference type="PROSITE-ProRule" id="PRU01360"/>
    </source>
</evidence>
<dbReference type="InterPro" id="IPR039426">
    <property type="entry name" value="TonB-dep_rcpt-like"/>
</dbReference>
<gene>
    <name evidence="17" type="ORF">SAMN02927928_2243</name>
</gene>
<keyword evidence="11 12" id="KW-0998">Cell outer membrane</keyword>
<keyword evidence="9 13" id="KW-0798">TonB box</keyword>
<dbReference type="SUPFAM" id="SSF56935">
    <property type="entry name" value="Porins"/>
    <property type="match status" value="1"/>
</dbReference>
<dbReference type="InterPro" id="IPR000531">
    <property type="entry name" value="Beta-barrel_TonB"/>
</dbReference>
<name>A0A1G4RXC1_9CAUL</name>
<keyword evidence="8" id="KW-0406">Ion transport</keyword>
<keyword evidence="5 12" id="KW-0812">Transmembrane</keyword>
<evidence type="ECO:0000256" key="2">
    <source>
        <dbReference type="ARBA" id="ARBA00022448"/>
    </source>
</evidence>
<dbReference type="PROSITE" id="PS52016">
    <property type="entry name" value="TONB_DEPENDENT_REC_3"/>
    <property type="match status" value="1"/>
</dbReference>
<dbReference type="InterPro" id="IPR036942">
    <property type="entry name" value="Beta-barrel_TonB_sf"/>
</dbReference>
<dbReference type="GO" id="GO:0015344">
    <property type="term" value="F:siderophore uptake transmembrane transporter activity"/>
    <property type="evidence" value="ECO:0007669"/>
    <property type="project" value="TreeGrafter"/>
</dbReference>
<evidence type="ECO:0000256" key="5">
    <source>
        <dbReference type="ARBA" id="ARBA00022692"/>
    </source>
</evidence>
<feature type="domain" description="TonB-dependent receptor plug" evidence="16">
    <location>
        <begin position="53"/>
        <end position="162"/>
    </location>
</feature>
<keyword evidence="6 14" id="KW-0732">Signal</keyword>
<accession>A0A1G4RXC1</accession>
<evidence type="ECO:0000259" key="15">
    <source>
        <dbReference type="Pfam" id="PF00593"/>
    </source>
</evidence>
<evidence type="ECO:0000256" key="4">
    <source>
        <dbReference type="ARBA" id="ARBA00022496"/>
    </source>
</evidence>
<keyword evidence="7" id="KW-0408">Iron</keyword>
<dbReference type="Gene3D" id="2.40.170.20">
    <property type="entry name" value="TonB-dependent receptor, beta-barrel domain"/>
    <property type="match status" value="1"/>
</dbReference>
<dbReference type="InterPro" id="IPR012910">
    <property type="entry name" value="Plug_dom"/>
</dbReference>
<keyword evidence="10 12" id="KW-0472">Membrane</keyword>
<keyword evidence="3 12" id="KW-1134">Transmembrane beta strand</keyword>
<evidence type="ECO:0000256" key="6">
    <source>
        <dbReference type="ARBA" id="ARBA00022729"/>
    </source>
</evidence>
<proteinExistence type="inferred from homology"/>
<dbReference type="PANTHER" id="PTHR32552:SF89">
    <property type="entry name" value="CATECHOLATE SIDEROPHORE RECEPTOR FIU"/>
    <property type="match status" value="1"/>
</dbReference>
<dbReference type="Gene3D" id="2.170.130.10">
    <property type="entry name" value="TonB-dependent receptor, plug domain"/>
    <property type="match status" value="1"/>
</dbReference>
<feature type="domain" description="TonB-dependent receptor-like beta-barrel" evidence="15">
    <location>
        <begin position="264"/>
        <end position="732"/>
    </location>
</feature>
<feature type="chain" id="PRO_5011769104" evidence="14">
    <location>
        <begin position="23"/>
        <end position="774"/>
    </location>
</feature>
<evidence type="ECO:0000256" key="7">
    <source>
        <dbReference type="ARBA" id="ARBA00023004"/>
    </source>
</evidence>
<evidence type="ECO:0000256" key="10">
    <source>
        <dbReference type="ARBA" id="ARBA00023136"/>
    </source>
</evidence>
<dbReference type="Proteomes" id="UP000199150">
    <property type="component" value="Unassembled WGS sequence"/>
</dbReference>
<organism evidence="17 18">
    <name type="scientific">Asticcacaulis taihuensis</name>
    <dbReference type="NCBI Taxonomy" id="260084"/>
    <lineage>
        <taxon>Bacteria</taxon>
        <taxon>Pseudomonadati</taxon>
        <taxon>Pseudomonadota</taxon>
        <taxon>Alphaproteobacteria</taxon>
        <taxon>Caulobacterales</taxon>
        <taxon>Caulobacteraceae</taxon>
        <taxon>Asticcacaulis</taxon>
    </lineage>
</organism>
<comment type="similarity">
    <text evidence="12 13">Belongs to the TonB-dependent receptor family.</text>
</comment>
<comment type="subcellular location">
    <subcellularLocation>
        <location evidence="1 12">Cell outer membrane</location>
        <topology evidence="1 12">Multi-pass membrane protein</topology>
    </subcellularLocation>
</comment>
<dbReference type="PANTHER" id="PTHR32552">
    <property type="entry name" value="FERRICHROME IRON RECEPTOR-RELATED"/>
    <property type="match status" value="1"/>
</dbReference>
<dbReference type="STRING" id="260084.SAMN02927928_2243"/>
<keyword evidence="2 12" id="KW-0813">Transport</keyword>
<dbReference type="Pfam" id="PF00593">
    <property type="entry name" value="TonB_dep_Rec_b-barrel"/>
    <property type="match status" value="1"/>
</dbReference>
<sequence>MKIALFTSVAAFALLSAGMVHAQDAAPVADAATAPAASDQVTEVIVYGQGQSRQTQSVKADDITKLAPGTSPLKVLDKLPGVTFQSADPFGAYEWSARISVRGFNQNQMGFTLDGVTLGDMSYGNYNGLHISRAIINEDIARADLSQGAGSLDSATSSNMGGTLKFVSRDPSETLGGELAGTVGSDNMHRVYGRFETGAISALGGLRGYISAVDMKTDKWKGGGEQKQQQVDAKAVLPIGEGALSAFVNHSQRREQDYQDMSFEMIDRLGYDWDNFQPNWALANQVAQLYQTQATPTYPGKITTVDDAYYYGGGVRDDTLSGISLNLPVSDTLKFNATIYNHTNKGQGLWVTPYLPSPGVSYSPFYNAADPSSDDAYLSIRTTEYDINRTGAIGGATLDLGAHQVSAGFWIENNDFNQARRFYGETLAAPHRDSLGFQSNPFYTQWEYAFNTKTTQLYLQDVWTVTDALKINYGFKSLETTNKVNQLVGGTINAELKSKDTFLPQVGAVYKVNTHYEVFGSYAENMDAYVSAATSGPFSSQSQANIDYVKTSLKPESSKTLEGGLRIRFPQFSGVAALYNVKFDNRILAVTQGAGIQGNAPVLSNVGGVTSQGVELAGTYRFTPQWKLYASYSYNDSKYEDDVHSFDGAGNPVVTPTKDKTVVNTPKNLLKTELGYDNGALFGSLGVNFTGKRYYTYTNIGGEVPSSTVSDLTVGYRFETIGTTVQLNVTNLTDEQYISTIGSNGFVNSDASGTTQTILPGAPRQVFLNVRKTF</sequence>
<dbReference type="InterPro" id="IPR037066">
    <property type="entry name" value="Plug_dom_sf"/>
</dbReference>
<keyword evidence="4" id="KW-0410">Iron transport</keyword>
<dbReference type="RefSeq" id="WP_090647771.1">
    <property type="nucleotide sequence ID" value="NZ_CBCRYE010000001.1"/>
</dbReference>
<evidence type="ECO:0000256" key="14">
    <source>
        <dbReference type="SAM" id="SignalP"/>
    </source>
</evidence>
<evidence type="ECO:0000313" key="17">
    <source>
        <dbReference type="EMBL" id="SCW61682.1"/>
    </source>
</evidence>
<evidence type="ECO:0000256" key="11">
    <source>
        <dbReference type="ARBA" id="ARBA00023237"/>
    </source>
</evidence>
<evidence type="ECO:0000256" key="9">
    <source>
        <dbReference type="ARBA" id="ARBA00023077"/>
    </source>
</evidence>
<protein>
    <submittedName>
        <fullName evidence="17">Iron complex outermembrane recepter protein</fullName>
    </submittedName>
</protein>
<evidence type="ECO:0000259" key="16">
    <source>
        <dbReference type="Pfam" id="PF07715"/>
    </source>
</evidence>
<evidence type="ECO:0000256" key="1">
    <source>
        <dbReference type="ARBA" id="ARBA00004571"/>
    </source>
</evidence>